<dbReference type="OrthoDB" id="5378718at2759"/>
<feature type="domain" description="Aldos-2-ulose dehydratase/isomerase (AUDH) Cupin" evidence="1">
    <location>
        <begin position="7"/>
        <end position="307"/>
    </location>
</feature>
<dbReference type="EMBL" id="JAEVFJ010000040">
    <property type="protein sequence ID" value="KAH8087881.1"/>
    <property type="molecule type" value="Genomic_DNA"/>
</dbReference>
<dbReference type="Proteomes" id="UP000813824">
    <property type="component" value="Unassembled WGS sequence"/>
</dbReference>
<gene>
    <name evidence="2" type="ORF">BXZ70DRAFT_955522</name>
</gene>
<keyword evidence="3" id="KW-1185">Reference proteome</keyword>
<evidence type="ECO:0000313" key="3">
    <source>
        <dbReference type="Proteomes" id="UP000813824"/>
    </source>
</evidence>
<dbReference type="SUPFAM" id="SSF50370">
    <property type="entry name" value="Ricin B-like lectins"/>
    <property type="match status" value="1"/>
</dbReference>
<name>A0A8K0UHD9_9AGAR</name>
<protein>
    <recommendedName>
        <fullName evidence="1">Aldos-2-ulose dehydratase/isomerase (AUDH) Cupin domain-containing protein</fullName>
    </recommendedName>
</protein>
<comment type="caution">
    <text evidence="2">The sequence shown here is derived from an EMBL/GenBank/DDBJ whole genome shotgun (WGS) entry which is preliminary data.</text>
</comment>
<organism evidence="2 3">
    <name type="scientific">Cristinia sonorae</name>
    <dbReference type="NCBI Taxonomy" id="1940300"/>
    <lineage>
        <taxon>Eukaryota</taxon>
        <taxon>Fungi</taxon>
        <taxon>Dikarya</taxon>
        <taxon>Basidiomycota</taxon>
        <taxon>Agaricomycotina</taxon>
        <taxon>Agaricomycetes</taxon>
        <taxon>Agaricomycetidae</taxon>
        <taxon>Agaricales</taxon>
        <taxon>Pleurotineae</taxon>
        <taxon>Stephanosporaceae</taxon>
        <taxon>Cristinia</taxon>
    </lineage>
</organism>
<dbReference type="Gene3D" id="2.80.10.50">
    <property type="match status" value="1"/>
</dbReference>
<dbReference type="InterPro" id="IPR035992">
    <property type="entry name" value="Ricin_B-like_lectins"/>
</dbReference>
<proteinExistence type="predicted"/>
<sequence>MQAANLITAQKLNEEVLFMIQSPSSLDHDTVDEVEFLDVSSRKLALVVVGPNGMFNIEKGAGVKVIFGQLSWTDSHGHQQTRTQATVPFGTVSTVVTANSVHAGDLGAAFLLLKKSSTSGSPPYSNMDQLKTHNIFPKRVPEQVRKMKFDWVKVEDRPWANGRFKGVEFYNLVGFHVRLADDTQTNICHIQMWTAGVGVSAGFHNHTDAIFCEIHACIVNGTGKGGMSWATVPDADFDPAHPDKHKFDSVVVSDLHEHGPLWRTGGDGLPLFRKNATVDYPWHAWLAGPRTEYGTQSFDVWIAFEFPPFVARSVRTDELFPRARGIYTLKNTGTGKAPTVKDGDSTDGTPIVGVAAHAAGRKDEQWNLVPAAGTDACTLTNLASGSSATSNWPPFDGQRLVGSRTSAVLGITSNWALVKAGEHDSVKIGLIGTNLVWSMNSDNFVVLDEERRGDARQLWALEKVAED</sequence>
<dbReference type="Pfam" id="PF18637">
    <property type="entry name" value="AUDH_Cupin"/>
    <property type="match status" value="1"/>
</dbReference>
<evidence type="ECO:0000259" key="1">
    <source>
        <dbReference type="Pfam" id="PF18637"/>
    </source>
</evidence>
<accession>A0A8K0UHD9</accession>
<dbReference type="InterPro" id="IPR040887">
    <property type="entry name" value="AUDH_Cupin"/>
</dbReference>
<dbReference type="AlphaFoldDB" id="A0A8K0UHD9"/>
<dbReference type="Gene3D" id="2.60.120.990">
    <property type="match status" value="1"/>
</dbReference>
<reference evidence="2" key="1">
    <citation type="journal article" date="2021" name="New Phytol.">
        <title>Evolutionary innovations through gain and loss of genes in the ectomycorrhizal Boletales.</title>
        <authorList>
            <person name="Wu G."/>
            <person name="Miyauchi S."/>
            <person name="Morin E."/>
            <person name="Kuo A."/>
            <person name="Drula E."/>
            <person name="Varga T."/>
            <person name="Kohler A."/>
            <person name="Feng B."/>
            <person name="Cao Y."/>
            <person name="Lipzen A."/>
            <person name="Daum C."/>
            <person name="Hundley H."/>
            <person name="Pangilinan J."/>
            <person name="Johnson J."/>
            <person name="Barry K."/>
            <person name="LaButti K."/>
            <person name="Ng V."/>
            <person name="Ahrendt S."/>
            <person name="Min B."/>
            <person name="Choi I.G."/>
            <person name="Park H."/>
            <person name="Plett J.M."/>
            <person name="Magnuson J."/>
            <person name="Spatafora J.W."/>
            <person name="Nagy L.G."/>
            <person name="Henrissat B."/>
            <person name="Grigoriev I.V."/>
            <person name="Yang Z.L."/>
            <person name="Xu J."/>
            <person name="Martin F.M."/>
        </authorList>
    </citation>
    <scope>NUCLEOTIDE SEQUENCE</scope>
    <source>
        <strain evidence="2">KKN 215</strain>
    </source>
</reference>
<evidence type="ECO:0000313" key="2">
    <source>
        <dbReference type="EMBL" id="KAH8087881.1"/>
    </source>
</evidence>